<comment type="similarity">
    <text evidence="1">Belongs to the LysR transcriptional regulatory family.</text>
</comment>
<comment type="caution">
    <text evidence="6">The sequence shown here is derived from an EMBL/GenBank/DDBJ whole genome shotgun (WGS) entry which is preliminary data.</text>
</comment>
<dbReference type="Gene3D" id="3.40.190.290">
    <property type="match status" value="1"/>
</dbReference>
<dbReference type="PANTHER" id="PTHR30537">
    <property type="entry name" value="HTH-TYPE TRANSCRIPTIONAL REGULATOR"/>
    <property type="match status" value="1"/>
</dbReference>
<dbReference type="SUPFAM" id="SSF53850">
    <property type="entry name" value="Periplasmic binding protein-like II"/>
    <property type="match status" value="1"/>
</dbReference>
<keyword evidence="4" id="KW-0804">Transcription</keyword>
<evidence type="ECO:0000256" key="2">
    <source>
        <dbReference type="ARBA" id="ARBA00023015"/>
    </source>
</evidence>
<keyword evidence="2" id="KW-0805">Transcription regulation</keyword>
<dbReference type="InterPro" id="IPR058163">
    <property type="entry name" value="LysR-type_TF_proteobact-type"/>
</dbReference>
<dbReference type="PANTHER" id="PTHR30537:SF5">
    <property type="entry name" value="HTH-TYPE TRANSCRIPTIONAL ACTIVATOR TTDR-RELATED"/>
    <property type="match status" value="1"/>
</dbReference>
<dbReference type="SUPFAM" id="SSF46785">
    <property type="entry name" value="Winged helix' DNA-binding domain"/>
    <property type="match status" value="1"/>
</dbReference>
<dbReference type="GO" id="GO:0003700">
    <property type="term" value="F:DNA-binding transcription factor activity"/>
    <property type="evidence" value="ECO:0007669"/>
    <property type="project" value="InterPro"/>
</dbReference>
<evidence type="ECO:0000256" key="3">
    <source>
        <dbReference type="ARBA" id="ARBA00023125"/>
    </source>
</evidence>
<dbReference type="Gene3D" id="1.10.10.10">
    <property type="entry name" value="Winged helix-like DNA-binding domain superfamily/Winged helix DNA-binding domain"/>
    <property type="match status" value="1"/>
</dbReference>
<dbReference type="EMBL" id="QTUJ01000003">
    <property type="protein sequence ID" value="REF68729.1"/>
    <property type="molecule type" value="Genomic_DNA"/>
</dbReference>
<keyword evidence="3" id="KW-0238">DNA-binding</keyword>
<dbReference type="PROSITE" id="PS50931">
    <property type="entry name" value="HTH_LYSR"/>
    <property type="match status" value="1"/>
</dbReference>
<dbReference type="InterPro" id="IPR000847">
    <property type="entry name" value="LysR_HTH_N"/>
</dbReference>
<evidence type="ECO:0000313" key="7">
    <source>
        <dbReference type="Proteomes" id="UP000256941"/>
    </source>
</evidence>
<dbReference type="InterPro" id="IPR005119">
    <property type="entry name" value="LysR_subst-bd"/>
</dbReference>
<protein>
    <submittedName>
        <fullName evidence="6">LysR family transcriptional regulator</fullName>
    </submittedName>
</protein>
<dbReference type="Pfam" id="PF03466">
    <property type="entry name" value="LysR_substrate"/>
    <property type="match status" value="1"/>
</dbReference>
<accession>A0A3D9XPA9</accession>
<dbReference type="InterPro" id="IPR036388">
    <property type="entry name" value="WH-like_DNA-bd_sf"/>
</dbReference>
<dbReference type="GO" id="GO:0003677">
    <property type="term" value="F:DNA binding"/>
    <property type="evidence" value="ECO:0007669"/>
    <property type="project" value="UniProtKB-KW"/>
</dbReference>
<proteinExistence type="inferred from homology"/>
<evidence type="ECO:0000256" key="4">
    <source>
        <dbReference type="ARBA" id="ARBA00023163"/>
    </source>
</evidence>
<name>A0A3D9XPA9_PARVE</name>
<dbReference type="RefSeq" id="WP_166435590.1">
    <property type="nucleotide sequence ID" value="NZ_CP038197.1"/>
</dbReference>
<dbReference type="InterPro" id="IPR036390">
    <property type="entry name" value="WH_DNA-bd_sf"/>
</dbReference>
<sequence>MNFEDLRSFGMVVQHGGFTAAERATGERKAKLSRHIQRLESDLETQLLFRSTRSLRLTEAGRAIYEQWQIVESSLEDAEAIAVEFRSRVSGDLRVSCLPGLARYLGPKFVTDFLRDYPEVRLELHVTTEKVDLINKRFDLAIMAEVNERSNPSLLTRKLGETRSILVASPAFLARHPGITLEGIKQLPTVSVGGDYLSAGWAGSWKLRNDKGASYTLRHRPVLVSNDSAMIRDAVIEGGGIGLLSLQTCETALAQGTLKQILPEWHSLWGRISILFPDNRRMSPAARAFIEHMSNSARQKIG</sequence>
<evidence type="ECO:0000256" key="1">
    <source>
        <dbReference type="ARBA" id="ARBA00009437"/>
    </source>
</evidence>
<feature type="domain" description="HTH lysR-type" evidence="5">
    <location>
        <begin position="1"/>
        <end position="58"/>
    </location>
</feature>
<dbReference type="Pfam" id="PF00126">
    <property type="entry name" value="HTH_1"/>
    <property type="match status" value="1"/>
</dbReference>
<organism evidence="6 7">
    <name type="scientific">Paracoccus versutus</name>
    <name type="common">Thiobacillus versutus</name>
    <dbReference type="NCBI Taxonomy" id="34007"/>
    <lineage>
        <taxon>Bacteria</taxon>
        <taxon>Pseudomonadati</taxon>
        <taxon>Pseudomonadota</taxon>
        <taxon>Alphaproteobacteria</taxon>
        <taxon>Rhodobacterales</taxon>
        <taxon>Paracoccaceae</taxon>
        <taxon>Paracoccus</taxon>
    </lineage>
</organism>
<dbReference type="Proteomes" id="UP000256941">
    <property type="component" value="Unassembled WGS sequence"/>
</dbReference>
<dbReference type="AlphaFoldDB" id="A0A3D9XPA9"/>
<gene>
    <name evidence="6" type="ORF">BDD41_3800</name>
</gene>
<evidence type="ECO:0000313" key="6">
    <source>
        <dbReference type="EMBL" id="REF68729.1"/>
    </source>
</evidence>
<evidence type="ECO:0000259" key="5">
    <source>
        <dbReference type="PROSITE" id="PS50931"/>
    </source>
</evidence>
<reference evidence="6 7" key="1">
    <citation type="submission" date="2018-08" db="EMBL/GenBank/DDBJ databases">
        <title>Genomic Encyclopedia of Archaeal and Bacterial Type Strains, Phase II (KMG-II): from individual species to whole genera.</title>
        <authorList>
            <person name="Goeker M."/>
        </authorList>
    </citation>
    <scope>NUCLEOTIDE SEQUENCE [LARGE SCALE GENOMIC DNA]</scope>
    <source>
        <strain evidence="6 7">DSM 17099</strain>
    </source>
</reference>